<dbReference type="Gene3D" id="3.40.50.720">
    <property type="entry name" value="NAD(P)-binding Rossmann-like Domain"/>
    <property type="match status" value="1"/>
</dbReference>
<name>A0A2I2G137_9EURO</name>
<evidence type="ECO:0000313" key="2">
    <source>
        <dbReference type="EMBL" id="PLB46589.1"/>
    </source>
</evidence>
<reference evidence="2 3" key="1">
    <citation type="submission" date="2016-12" db="EMBL/GenBank/DDBJ databases">
        <title>The genomes of Aspergillus section Nigri reveals drivers in fungal speciation.</title>
        <authorList>
            <consortium name="DOE Joint Genome Institute"/>
            <person name="Vesth T.C."/>
            <person name="Nybo J."/>
            <person name="Theobald S."/>
            <person name="Brandl J."/>
            <person name="Frisvad J.C."/>
            <person name="Nielsen K.F."/>
            <person name="Lyhne E.K."/>
            <person name="Kogle M.E."/>
            <person name="Kuo A."/>
            <person name="Riley R."/>
            <person name="Clum A."/>
            <person name="Nolan M."/>
            <person name="Lipzen A."/>
            <person name="Salamov A."/>
            <person name="Henrissat B."/>
            <person name="Wiebenga A."/>
            <person name="De Vries R.P."/>
            <person name="Grigoriev I.V."/>
            <person name="Mortensen U.H."/>
            <person name="Andersen M.R."/>
            <person name="Baker S.E."/>
        </authorList>
    </citation>
    <scope>NUCLEOTIDE SEQUENCE [LARGE SCALE GENOMIC DNA]</scope>
    <source>
        <strain evidence="2 3">IBT 23096</strain>
    </source>
</reference>
<dbReference type="AlphaFoldDB" id="A0A2I2G137"/>
<sequence length="372" mass="41294">MASGQNSAPPRVRVGIIGCGEIAQVAHIPTLNFLSHLFKITYLCDVSRDSLTHCQTKVVGGIPQATLSPDELCASPNVDVVMVLSSDEYHAEHGILALTHNKNVFIEKPLALSDKDTDAIIEAEKNSNGQAMVGYMRRYAPIVKDMVSEIGDNPILYARVRDIIGPNSAFVEQSGTFPKRATDFSTADTEDRNKKATDILKQGFEKEAGILPDDNVESRMWRALGGLGSHDLSLMREVLGMPVEVIGAHLQTPFWSALFRYPSFTVMYESGLDSIPRFDAHLEVYTAKKTVRLQYDTPYVKGLPITMHVAENVDGVFQKRTIRRTYEDPYTVELKELHAVVTGEKPVKTTAVDAKQDLEIFRMLVRAAARKD</sequence>
<organism evidence="2 3">
    <name type="scientific">Aspergillus steynii IBT 23096</name>
    <dbReference type="NCBI Taxonomy" id="1392250"/>
    <lineage>
        <taxon>Eukaryota</taxon>
        <taxon>Fungi</taxon>
        <taxon>Dikarya</taxon>
        <taxon>Ascomycota</taxon>
        <taxon>Pezizomycotina</taxon>
        <taxon>Eurotiomycetes</taxon>
        <taxon>Eurotiomycetidae</taxon>
        <taxon>Eurotiales</taxon>
        <taxon>Aspergillaceae</taxon>
        <taxon>Aspergillus</taxon>
        <taxon>Aspergillus subgen. Circumdati</taxon>
    </lineage>
</organism>
<accession>A0A2I2G137</accession>
<dbReference type="InterPro" id="IPR000683">
    <property type="entry name" value="Gfo/Idh/MocA-like_OxRdtase_N"/>
</dbReference>
<dbReference type="OrthoDB" id="64915at2759"/>
<dbReference type="EMBL" id="MSFO01000006">
    <property type="protein sequence ID" value="PLB46589.1"/>
    <property type="molecule type" value="Genomic_DNA"/>
</dbReference>
<dbReference type="PANTHER" id="PTHR42840:SF7">
    <property type="entry name" value="BINDING ROSSMANN FOLD OXIDOREDUCTASE, PUTATIVE (AFU_ORTHOLOGUE AFUA_4G10190)-RELATED"/>
    <property type="match status" value="1"/>
</dbReference>
<dbReference type="VEuPathDB" id="FungiDB:P170DRAFT_477470"/>
<feature type="domain" description="Gfo/Idh/MocA-like oxidoreductase N-terminal" evidence="1">
    <location>
        <begin position="12"/>
        <end position="135"/>
    </location>
</feature>
<dbReference type="GO" id="GO:0016491">
    <property type="term" value="F:oxidoreductase activity"/>
    <property type="evidence" value="ECO:0007669"/>
    <property type="project" value="TreeGrafter"/>
</dbReference>
<dbReference type="Proteomes" id="UP000234275">
    <property type="component" value="Unassembled WGS sequence"/>
</dbReference>
<dbReference type="SUPFAM" id="SSF51735">
    <property type="entry name" value="NAD(P)-binding Rossmann-fold domains"/>
    <property type="match status" value="1"/>
</dbReference>
<dbReference type="RefSeq" id="XP_024701891.1">
    <property type="nucleotide sequence ID" value="XM_024853468.1"/>
</dbReference>
<dbReference type="Pfam" id="PF01408">
    <property type="entry name" value="GFO_IDH_MocA"/>
    <property type="match status" value="1"/>
</dbReference>
<dbReference type="GO" id="GO:0006740">
    <property type="term" value="P:NADPH regeneration"/>
    <property type="evidence" value="ECO:0007669"/>
    <property type="project" value="TreeGrafter"/>
</dbReference>
<dbReference type="Gene3D" id="3.30.360.10">
    <property type="entry name" value="Dihydrodipicolinate Reductase, domain 2"/>
    <property type="match status" value="1"/>
</dbReference>
<comment type="caution">
    <text evidence="2">The sequence shown here is derived from an EMBL/GenBank/DDBJ whole genome shotgun (WGS) entry which is preliminary data.</text>
</comment>
<evidence type="ECO:0000313" key="3">
    <source>
        <dbReference type="Proteomes" id="UP000234275"/>
    </source>
</evidence>
<proteinExistence type="predicted"/>
<dbReference type="STRING" id="1392250.A0A2I2G137"/>
<protein>
    <submittedName>
        <fullName evidence="2">NAD binding Rossmann fold oxidoreductase</fullName>
    </submittedName>
</protein>
<gene>
    <name evidence="2" type="ORF">P170DRAFT_477470</name>
</gene>
<dbReference type="GO" id="GO:0000166">
    <property type="term" value="F:nucleotide binding"/>
    <property type="evidence" value="ECO:0007669"/>
    <property type="project" value="InterPro"/>
</dbReference>
<evidence type="ECO:0000259" key="1">
    <source>
        <dbReference type="Pfam" id="PF01408"/>
    </source>
</evidence>
<dbReference type="GO" id="GO:0005737">
    <property type="term" value="C:cytoplasm"/>
    <property type="evidence" value="ECO:0007669"/>
    <property type="project" value="TreeGrafter"/>
</dbReference>
<keyword evidence="3" id="KW-1185">Reference proteome</keyword>
<dbReference type="PANTHER" id="PTHR42840">
    <property type="entry name" value="NAD(P)-BINDING ROSSMANN-FOLD SUPERFAMILY PROTEIN-RELATED"/>
    <property type="match status" value="1"/>
</dbReference>
<dbReference type="SUPFAM" id="SSF55347">
    <property type="entry name" value="Glyceraldehyde-3-phosphate dehydrogenase-like, C-terminal domain"/>
    <property type="match status" value="1"/>
</dbReference>
<dbReference type="GeneID" id="36561166"/>
<dbReference type="InterPro" id="IPR036291">
    <property type="entry name" value="NAD(P)-bd_dom_sf"/>
</dbReference>